<dbReference type="Pfam" id="PF07690">
    <property type="entry name" value="MFS_1"/>
    <property type="match status" value="1"/>
</dbReference>
<feature type="transmembrane region" description="Helical" evidence="8">
    <location>
        <begin position="241"/>
        <end position="263"/>
    </location>
</feature>
<feature type="transmembrane region" description="Helical" evidence="8">
    <location>
        <begin position="64"/>
        <end position="88"/>
    </location>
</feature>
<keyword evidence="5 8" id="KW-1133">Transmembrane helix</keyword>
<protein>
    <submittedName>
        <fullName evidence="9">MFS transporter, DHA3 family, multidrug efflux protein</fullName>
    </submittedName>
</protein>
<evidence type="ECO:0000256" key="8">
    <source>
        <dbReference type="SAM" id="Phobius"/>
    </source>
</evidence>
<feature type="transmembrane region" description="Helical" evidence="8">
    <location>
        <begin position="424"/>
        <end position="444"/>
    </location>
</feature>
<evidence type="ECO:0000256" key="2">
    <source>
        <dbReference type="ARBA" id="ARBA00022448"/>
    </source>
</evidence>
<dbReference type="PANTHER" id="PTHR23513:SF9">
    <property type="entry name" value="ENTEROBACTIN EXPORTER ENTS"/>
    <property type="match status" value="1"/>
</dbReference>
<feature type="transmembrane region" description="Helical" evidence="8">
    <location>
        <begin position="372"/>
        <end position="395"/>
    </location>
</feature>
<keyword evidence="10" id="KW-1185">Reference proteome</keyword>
<reference evidence="9 10" key="1">
    <citation type="submission" date="2016-10" db="EMBL/GenBank/DDBJ databases">
        <authorList>
            <person name="de Groot N.N."/>
        </authorList>
    </citation>
    <scope>NUCLEOTIDE SEQUENCE [LARGE SCALE GENOMIC DNA]</scope>
    <source>
        <strain evidence="9 10">CGMCC 1.7054</strain>
    </source>
</reference>
<accession>A0A1I7MKZ0</accession>
<evidence type="ECO:0000256" key="5">
    <source>
        <dbReference type="ARBA" id="ARBA00022989"/>
    </source>
</evidence>
<dbReference type="AlphaFoldDB" id="A0A1I7MKZ0"/>
<evidence type="ECO:0000256" key="6">
    <source>
        <dbReference type="ARBA" id="ARBA00023136"/>
    </source>
</evidence>
<organism evidence="9 10">
    <name type="scientific">Micrococcus terreus</name>
    <dbReference type="NCBI Taxonomy" id="574650"/>
    <lineage>
        <taxon>Bacteria</taxon>
        <taxon>Bacillati</taxon>
        <taxon>Actinomycetota</taxon>
        <taxon>Actinomycetes</taxon>
        <taxon>Micrococcales</taxon>
        <taxon>Micrococcaceae</taxon>
        <taxon>Micrococcus</taxon>
    </lineage>
</organism>
<feature type="transmembrane region" description="Helical" evidence="8">
    <location>
        <begin position="201"/>
        <end position="220"/>
    </location>
</feature>
<feature type="transmembrane region" description="Helical" evidence="8">
    <location>
        <begin position="335"/>
        <end position="352"/>
    </location>
</feature>
<dbReference type="EMBL" id="FPCG01000004">
    <property type="protein sequence ID" value="SFV22590.1"/>
    <property type="molecule type" value="Genomic_DNA"/>
</dbReference>
<dbReference type="Gene3D" id="1.20.1250.20">
    <property type="entry name" value="MFS general substrate transporter like domains"/>
    <property type="match status" value="1"/>
</dbReference>
<feature type="transmembrane region" description="Helical" evidence="8">
    <location>
        <begin position="100"/>
        <end position="119"/>
    </location>
</feature>
<keyword evidence="6 8" id="KW-0472">Membrane</keyword>
<evidence type="ECO:0000256" key="7">
    <source>
        <dbReference type="SAM" id="MobiDB-lite"/>
    </source>
</evidence>
<dbReference type="Proteomes" id="UP000198881">
    <property type="component" value="Unassembled WGS sequence"/>
</dbReference>
<comment type="subcellular location">
    <subcellularLocation>
        <location evidence="1">Cell inner membrane</location>
        <topology evidence="1">Multi-pass membrane protein</topology>
    </subcellularLocation>
</comment>
<dbReference type="STRING" id="574650.SAMN04487966_104213"/>
<evidence type="ECO:0000313" key="9">
    <source>
        <dbReference type="EMBL" id="SFV22590.1"/>
    </source>
</evidence>
<name>A0A1I7MKZ0_9MICC</name>
<evidence type="ECO:0000256" key="4">
    <source>
        <dbReference type="ARBA" id="ARBA00022692"/>
    </source>
</evidence>
<proteinExistence type="predicted"/>
<evidence type="ECO:0000256" key="1">
    <source>
        <dbReference type="ARBA" id="ARBA00004429"/>
    </source>
</evidence>
<dbReference type="GO" id="GO:0005886">
    <property type="term" value="C:plasma membrane"/>
    <property type="evidence" value="ECO:0007669"/>
    <property type="project" value="UniProtKB-SubCell"/>
</dbReference>
<keyword evidence="3" id="KW-1003">Cell membrane</keyword>
<dbReference type="InterPro" id="IPR036259">
    <property type="entry name" value="MFS_trans_sf"/>
</dbReference>
<gene>
    <name evidence="9" type="ORF">SAMN04487966_104213</name>
</gene>
<dbReference type="GO" id="GO:0022857">
    <property type="term" value="F:transmembrane transporter activity"/>
    <property type="evidence" value="ECO:0007669"/>
    <property type="project" value="InterPro"/>
</dbReference>
<feature type="region of interest" description="Disordered" evidence="7">
    <location>
        <begin position="1"/>
        <end position="23"/>
    </location>
</feature>
<dbReference type="InterPro" id="IPR011701">
    <property type="entry name" value="MFS"/>
</dbReference>
<feature type="transmembrane region" description="Helical" evidence="8">
    <location>
        <begin position="35"/>
        <end position="58"/>
    </location>
</feature>
<keyword evidence="2" id="KW-0813">Transport</keyword>
<feature type="transmembrane region" description="Helical" evidence="8">
    <location>
        <begin position="131"/>
        <end position="148"/>
    </location>
</feature>
<feature type="transmembrane region" description="Helical" evidence="8">
    <location>
        <begin position="169"/>
        <end position="195"/>
    </location>
</feature>
<keyword evidence="4 8" id="KW-0812">Transmembrane</keyword>
<sequence>MQEYAHRVSTHPGQITTTTPPRRTAAERARTFRGILVNTAVANLTTSYLWFSLTFWIYLETRNVIATGVTGGIYMLLLAGSSISFGTFVDRTRKLRVMQFAAAFTLVMFLIAGALWLISPQESISALDQPWFWAMAAAILIGAVVENMRNIALSTTVTILIDPDDRAKANGLVGMVQGMAFMVTSVLSGLSIGLLGMGATVAIAVVLTAAAFVHLLTLSLPEEIRPAPSDSTGAFDLAGSWRAVVAVSGLFALILFSTFNNFIGGIYMALMDPYGLEMFTVEQWGIAFAVASTGFIAGGAVIAKTGLGRNPLRTMLLVVMAMGLLGALFTIREWAWLYLVGIWLYMALFPAVEAGEQTVIQRVVPLERQGRVFGFAGAFEASAAPITAILVAPAAELWIIPYARSEAGAQVLEPLLGTGTSRGIALIFLCGGILMVIAAAMAFLTPVYRRVSAEYAEAARADNPV</sequence>
<dbReference type="PANTHER" id="PTHR23513">
    <property type="entry name" value="INTEGRAL MEMBRANE EFFLUX PROTEIN-RELATED"/>
    <property type="match status" value="1"/>
</dbReference>
<dbReference type="CDD" id="cd06173">
    <property type="entry name" value="MFS_MefA_like"/>
    <property type="match status" value="1"/>
</dbReference>
<evidence type="ECO:0000313" key="10">
    <source>
        <dbReference type="Proteomes" id="UP000198881"/>
    </source>
</evidence>
<feature type="transmembrane region" description="Helical" evidence="8">
    <location>
        <begin position="310"/>
        <end position="329"/>
    </location>
</feature>
<dbReference type="SUPFAM" id="SSF103473">
    <property type="entry name" value="MFS general substrate transporter"/>
    <property type="match status" value="1"/>
</dbReference>
<feature type="transmembrane region" description="Helical" evidence="8">
    <location>
        <begin position="283"/>
        <end position="303"/>
    </location>
</feature>
<evidence type="ECO:0000256" key="3">
    <source>
        <dbReference type="ARBA" id="ARBA00022475"/>
    </source>
</evidence>